<dbReference type="Pfam" id="PF00497">
    <property type="entry name" value="SBP_bac_3"/>
    <property type="match status" value="1"/>
</dbReference>
<protein>
    <recommendedName>
        <fullName evidence="3">Solute-binding protein family 3/N-terminal domain-containing protein</fullName>
    </recommendedName>
</protein>
<evidence type="ECO:0000256" key="2">
    <source>
        <dbReference type="SAM" id="SignalP"/>
    </source>
</evidence>
<reference evidence="4" key="2">
    <citation type="submission" date="2020-09" db="EMBL/GenBank/DDBJ databases">
        <authorList>
            <person name="Sun Q."/>
            <person name="Kim S."/>
        </authorList>
    </citation>
    <scope>NUCLEOTIDE SEQUENCE</scope>
    <source>
        <strain evidence="4">KCTC 32182</strain>
    </source>
</reference>
<feature type="chain" id="PRO_5037035783" description="Solute-binding protein family 3/N-terminal domain-containing protein" evidence="2">
    <location>
        <begin position="22"/>
        <end position="257"/>
    </location>
</feature>
<dbReference type="Proteomes" id="UP000645257">
    <property type="component" value="Unassembled WGS sequence"/>
</dbReference>
<accession>A0A918U9C5</accession>
<comment type="caution">
    <text evidence="4">The sequence shown here is derived from an EMBL/GenBank/DDBJ whole genome shotgun (WGS) entry which is preliminary data.</text>
</comment>
<dbReference type="SUPFAM" id="SSF53850">
    <property type="entry name" value="Periplasmic binding protein-like II"/>
    <property type="match status" value="1"/>
</dbReference>
<proteinExistence type="predicted"/>
<gene>
    <name evidence="4" type="ORF">GCM10011289_14930</name>
</gene>
<reference evidence="4" key="1">
    <citation type="journal article" date="2014" name="Int. J. Syst. Evol. Microbiol.">
        <title>Complete genome sequence of Corynebacterium casei LMG S-19264T (=DSM 44701T), isolated from a smear-ripened cheese.</title>
        <authorList>
            <consortium name="US DOE Joint Genome Institute (JGI-PGF)"/>
            <person name="Walter F."/>
            <person name="Albersmeier A."/>
            <person name="Kalinowski J."/>
            <person name="Ruckert C."/>
        </authorList>
    </citation>
    <scope>NUCLEOTIDE SEQUENCE</scope>
    <source>
        <strain evidence="4">KCTC 32182</strain>
    </source>
</reference>
<feature type="signal peptide" evidence="2">
    <location>
        <begin position="1"/>
        <end position="21"/>
    </location>
</feature>
<evidence type="ECO:0000256" key="1">
    <source>
        <dbReference type="ARBA" id="ARBA00022729"/>
    </source>
</evidence>
<keyword evidence="1 2" id="KW-0732">Signal</keyword>
<organism evidence="4 5">
    <name type="scientific">Paludibacterium paludis</name>
    <dbReference type="NCBI Taxonomy" id="1225769"/>
    <lineage>
        <taxon>Bacteria</taxon>
        <taxon>Pseudomonadati</taxon>
        <taxon>Pseudomonadota</taxon>
        <taxon>Betaproteobacteria</taxon>
        <taxon>Neisseriales</taxon>
        <taxon>Chromobacteriaceae</taxon>
        <taxon>Paludibacterium</taxon>
    </lineage>
</organism>
<feature type="domain" description="Solute-binding protein family 3/N-terminal" evidence="3">
    <location>
        <begin position="26"/>
        <end position="245"/>
    </location>
</feature>
<dbReference type="PANTHER" id="PTHR35936">
    <property type="entry name" value="MEMBRANE-BOUND LYTIC MUREIN TRANSGLYCOSYLASE F"/>
    <property type="match status" value="1"/>
</dbReference>
<evidence type="ECO:0000313" key="5">
    <source>
        <dbReference type="Proteomes" id="UP000645257"/>
    </source>
</evidence>
<dbReference type="EMBL" id="BMYX01000006">
    <property type="protein sequence ID" value="GGY12664.1"/>
    <property type="molecule type" value="Genomic_DNA"/>
</dbReference>
<evidence type="ECO:0000259" key="3">
    <source>
        <dbReference type="Pfam" id="PF00497"/>
    </source>
</evidence>
<name>A0A918U9C5_9NEIS</name>
<evidence type="ECO:0000313" key="4">
    <source>
        <dbReference type="EMBL" id="GGY12664.1"/>
    </source>
</evidence>
<keyword evidence="5" id="KW-1185">Reference proteome</keyword>
<sequence>MIRKNNLLLISMLFASSAAVAGGTLRIGVADSDGPPIAEFTGQKLSGGLTLDIGTALARAMQMTPEFVIISRRRVEPSIESGKVHIICNANPAWFSNADKLQWSQEIYPQIERLASLKPMPDLRDRAQLAGKRIGTIRGYNYPSLDSLFAQGRAIRQDEAHLELELKAILKSLSDVAVVSELEFAFWAKSRPASAARLKLHPMIVTSMPTMCAAAPDAPFPVDQLNQAIEQLQKSGQLKTLLKNYQWTPKAANPSYQ</sequence>
<dbReference type="PANTHER" id="PTHR35936:SF6">
    <property type="entry name" value="AMINO ACID ABC TRANSPORTER SUBSTRATE-BINDING PAAT FAMILY PROTEIN"/>
    <property type="match status" value="1"/>
</dbReference>
<dbReference type="Gene3D" id="3.40.190.10">
    <property type="entry name" value="Periplasmic binding protein-like II"/>
    <property type="match status" value="2"/>
</dbReference>
<dbReference type="AlphaFoldDB" id="A0A918U9C5"/>
<dbReference type="InterPro" id="IPR001638">
    <property type="entry name" value="Solute-binding_3/MltF_N"/>
</dbReference>